<dbReference type="Proteomes" id="UP001189429">
    <property type="component" value="Unassembled WGS sequence"/>
</dbReference>
<reference evidence="1" key="1">
    <citation type="submission" date="2023-10" db="EMBL/GenBank/DDBJ databases">
        <authorList>
            <person name="Chen Y."/>
            <person name="Shah S."/>
            <person name="Dougan E. K."/>
            <person name="Thang M."/>
            <person name="Chan C."/>
        </authorList>
    </citation>
    <scope>NUCLEOTIDE SEQUENCE [LARGE SCALE GENOMIC DNA]</scope>
</reference>
<dbReference type="Gene3D" id="3.40.50.1820">
    <property type="entry name" value="alpha/beta hydrolase"/>
    <property type="match status" value="1"/>
</dbReference>
<accession>A0ABN9QUI6</accession>
<gene>
    <name evidence="1" type="ORF">PCOR1329_LOCUS13547</name>
</gene>
<keyword evidence="2" id="KW-1185">Reference proteome</keyword>
<name>A0ABN9QUI6_9DINO</name>
<evidence type="ECO:0000313" key="1">
    <source>
        <dbReference type="EMBL" id="CAK0807767.1"/>
    </source>
</evidence>
<proteinExistence type="predicted"/>
<dbReference type="SUPFAM" id="SSF53474">
    <property type="entry name" value="alpha/beta-Hydrolases"/>
    <property type="match status" value="1"/>
</dbReference>
<dbReference type="EMBL" id="CAUYUJ010004003">
    <property type="protein sequence ID" value="CAK0807767.1"/>
    <property type="molecule type" value="Genomic_DNA"/>
</dbReference>
<protein>
    <submittedName>
        <fullName evidence="1">Uncharacterized protein</fullName>
    </submittedName>
</protein>
<dbReference type="InterPro" id="IPR029058">
    <property type="entry name" value="AB_hydrolase_fold"/>
</dbReference>
<organism evidence="1 2">
    <name type="scientific">Prorocentrum cordatum</name>
    <dbReference type="NCBI Taxonomy" id="2364126"/>
    <lineage>
        <taxon>Eukaryota</taxon>
        <taxon>Sar</taxon>
        <taxon>Alveolata</taxon>
        <taxon>Dinophyceae</taxon>
        <taxon>Prorocentrales</taxon>
        <taxon>Prorocentraceae</taxon>
        <taxon>Prorocentrum</taxon>
    </lineage>
</organism>
<sequence>MLLLAREDPEALAAVPGLVLVCPQLDLTCGSPTYTSSQFSRELLTGDVLAPLEVHANRELRKGRCRIYTGSEELLRDCVLSPYWLCRGRDEALLRAVERAGVPVWICTGAAETLQGEILDFAQRLRDRLPLEVAGPPGDVPLLGDAPVPGLAAVPQQGRGAPTHGGVPGAAVVGGAAHGG</sequence>
<comment type="caution">
    <text evidence="1">The sequence shown here is derived from an EMBL/GenBank/DDBJ whole genome shotgun (WGS) entry which is preliminary data.</text>
</comment>
<evidence type="ECO:0000313" key="2">
    <source>
        <dbReference type="Proteomes" id="UP001189429"/>
    </source>
</evidence>